<dbReference type="AlphaFoldDB" id="A0A851LFV0"/>
<dbReference type="Proteomes" id="UP000621168">
    <property type="component" value="Unassembled WGS sequence"/>
</dbReference>
<reference evidence="3" key="1">
    <citation type="submission" date="2019-09" db="EMBL/GenBank/DDBJ databases">
        <title>Bird 10,000 Genomes (B10K) Project - Family phase.</title>
        <authorList>
            <person name="Zhang G."/>
        </authorList>
    </citation>
    <scope>NUCLEOTIDE SEQUENCE</scope>
    <source>
        <strain evidence="3">B10K-CU-031-40</strain>
    </source>
</reference>
<proteinExistence type="predicted"/>
<dbReference type="EMBL" id="WBMX01002103">
    <property type="protein sequence ID" value="NXC16909.1"/>
    <property type="molecule type" value="Genomic_DNA"/>
</dbReference>
<feature type="non-terminal residue" evidence="3">
    <location>
        <position position="524"/>
    </location>
</feature>
<dbReference type="GO" id="GO:0035556">
    <property type="term" value="P:intracellular signal transduction"/>
    <property type="evidence" value="ECO:0007669"/>
    <property type="project" value="InterPro"/>
</dbReference>
<protein>
    <submittedName>
        <fullName evidence="3">DEP1B protein</fullName>
    </submittedName>
</protein>
<accession>A0A851LFV0</accession>
<dbReference type="PANTHER" id="PTHR16206">
    <property type="entry name" value="DEP DOMAIN-CONTAINING"/>
    <property type="match status" value="1"/>
</dbReference>
<name>A0A851LFV0_CORCR</name>
<dbReference type="GO" id="GO:0030177">
    <property type="term" value="P:positive regulation of Wnt signaling pathway"/>
    <property type="evidence" value="ECO:0007669"/>
    <property type="project" value="TreeGrafter"/>
</dbReference>
<dbReference type="OrthoDB" id="524326at2759"/>
<dbReference type="SUPFAM" id="SSF46785">
    <property type="entry name" value="Winged helix' DNA-binding domain"/>
    <property type="match status" value="1"/>
</dbReference>
<feature type="non-terminal residue" evidence="3">
    <location>
        <position position="1"/>
    </location>
</feature>
<dbReference type="InterPro" id="IPR000591">
    <property type="entry name" value="DEP_dom"/>
</dbReference>
<dbReference type="FunFam" id="1.10.10.10:FF:000182">
    <property type="entry name" value="DEP domain-containing protein 1B isoform 1"/>
    <property type="match status" value="1"/>
</dbReference>
<dbReference type="GO" id="GO:0005096">
    <property type="term" value="F:GTPase activator activity"/>
    <property type="evidence" value="ECO:0007669"/>
    <property type="project" value="UniProtKB-KW"/>
</dbReference>
<dbReference type="CDD" id="cd04447">
    <property type="entry name" value="DEP_BRCC3"/>
    <property type="match status" value="1"/>
</dbReference>
<keyword evidence="1" id="KW-0343">GTPase activation</keyword>
<evidence type="ECO:0000259" key="2">
    <source>
        <dbReference type="SMART" id="SM00049"/>
    </source>
</evidence>
<sequence>MEPRFVGPGPYRATRLWNEIIELFRAGMPLRKHRCRFKSYERCFKASEAVDCLHELLGSNQNFGPEVTRNQTVKLLKKFLKNHVIEDIKGRWGKEDFQDDGHLYRFPPSSPLKPYPKKPSCGKEVIKFPDWDEPKTGTSQEDIPVKSVTMDSEMWYKRHSIAIGEVPACKLVFHRELTQTNIEEIWKSMTLSRLQKVLGLDSLDEVLDTKLVNSKHIVQNAYNVNKQGIVTLEDKSKELPHWILSAMKCLANSEGCKRAKHEPKHCSFSYLLISRVVGYDMLPNLLILYKPGLLQKHSKAVEALQISCLLLPPENRKRLQLLVRMMAKISFNKDLPPLSESVRTRTLLFCNSFCFLISHFVLSKAALVLHSLISMEKISFNLFQELNRLPLFFANLLQKTSLPFFFSLQIKYAGADTDAIFRPPSFCHQISTDEFEYQRATGFQEPLAALLEEIAMNKEISVKDKKKQLKQFQKSYPEVYRVRFPTPETEAVLFPEKTKHKPPILMWALKKPFQPFHRTRSFRM</sequence>
<dbReference type="InterPro" id="IPR036390">
    <property type="entry name" value="WH_DNA-bd_sf"/>
</dbReference>
<dbReference type="Gene3D" id="1.10.10.10">
    <property type="entry name" value="Winged helix-like DNA-binding domain superfamily/Winged helix DNA-binding domain"/>
    <property type="match status" value="1"/>
</dbReference>
<evidence type="ECO:0000313" key="3">
    <source>
        <dbReference type="EMBL" id="NXC16909.1"/>
    </source>
</evidence>
<evidence type="ECO:0000256" key="1">
    <source>
        <dbReference type="ARBA" id="ARBA00022468"/>
    </source>
</evidence>
<feature type="domain" description="DEP" evidence="2">
    <location>
        <begin position="24"/>
        <end position="108"/>
    </location>
</feature>
<keyword evidence="4" id="KW-1185">Reference proteome</keyword>
<comment type="caution">
    <text evidence="3">The sequence shown here is derived from an EMBL/GenBank/DDBJ whole genome shotgun (WGS) entry which is preliminary data.</text>
</comment>
<dbReference type="InterPro" id="IPR036388">
    <property type="entry name" value="WH-like_DNA-bd_sf"/>
</dbReference>
<gene>
    <name evidence="3" type="primary">Depdc1b</name>
    <name evidence="3" type="ORF">CORCRI_R11812</name>
</gene>
<evidence type="ECO:0000313" key="4">
    <source>
        <dbReference type="Proteomes" id="UP000621168"/>
    </source>
</evidence>
<dbReference type="PANTHER" id="PTHR16206:SF11">
    <property type="entry name" value="DEP DOMAIN-CONTAINING PROTEIN 1B"/>
    <property type="match status" value="1"/>
</dbReference>
<organism evidence="3 4">
    <name type="scientific">Corythaeola cristata</name>
    <name type="common">Great blue turaco</name>
    <dbReference type="NCBI Taxonomy" id="103954"/>
    <lineage>
        <taxon>Eukaryota</taxon>
        <taxon>Metazoa</taxon>
        <taxon>Chordata</taxon>
        <taxon>Craniata</taxon>
        <taxon>Vertebrata</taxon>
        <taxon>Euteleostomi</taxon>
        <taxon>Archelosauria</taxon>
        <taxon>Archosauria</taxon>
        <taxon>Dinosauria</taxon>
        <taxon>Saurischia</taxon>
        <taxon>Theropoda</taxon>
        <taxon>Coelurosauria</taxon>
        <taxon>Aves</taxon>
        <taxon>Neognathae</taxon>
        <taxon>Neoaves</taxon>
        <taxon>Otidimorphae</taxon>
        <taxon>Musophagiformes</taxon>
        <taxon>Musophagidae</taxon>
        <taxon>Corythaeola</taxon>
    </lineage>
</organism>
<dbReference type="SMART" id="SM00049">
    <property type="entry name" value="DEP"/>
    <property type="match status" value="1"/>
</dbReference>
<dbReference type="Pfam" id="PF00610">
    <property type="entry name" value="DEP"/>
    <property type="match status" value="1"/>
</dbReference>